<dbReference type="PANTHER" id="PTHR21310">
    <property type="entry name" value="AMINOGLYCOSIDE PHOSPHOTRANSFERASE-RELATED-RELATED"/>
    <property type="match status" value="1"/>
</dbReference>
<dbReference type="SUPFAM" id="SSF56112">
    <property type="entry name" value="Protein kinase-like (PK-like)"/>
    <property type="match status" value="1"/>
</dbReference>
<feature type="domain" description="Aminoglycoside phosphotransferase" evidence="1">
    <location>
        <begin position="32"/>
        <end position="263"/>
    </location>
</feature>
<dbReference type="Proteomes" id="UP001501747">
    <property type="component" value="Unassembled WGS sequence"/>
</dbReference>
<proteinExistence type="predicted"/>
<keyword evidence="3" id="KW-1185">Reference proteome</keyword>
<organism evidence="2 3">
    <name type="scientific">Allokutzneria multivorans</name>
    <dbReference type="NCBI Taxonomy" id="1142134"/>
    <lineage>
        <taxon>Bacteria</taxon>
        <taxon>Bacillati</taxon>
        <taxon>Actinomycetota</taxon>
        <taxon>Actinomycetes</taxon>
        <taxon>Pseudonocardiales</taxon>
        <taxon>Pseudonocardiaceae</taxon>
        <taxon>Allokutzneria</taxon>
    </lineage>
</organism>
<accession>A0ABP7T2N4</accession>
<dbReference type="EMBL" id="BAABAL010000018">
    <property type="protein sequence ID" value="GAA4019848.1"/>
    <property type="molecule type" value="Genomic_DNA"/>
</dbReference>
<evidence type="ECO:0000313" key="2">
    <source>
        <dbReference type="EMBL" id="GAA4019848.1"/>
    </source>
</evidence>
<protein>
    <recommendedName>
        <fullName evidence="1">Aminoglycoside phosphotransferase domain-containing protein</fullName>
    </recommendedName>
</protein>
<comment type="caution">
    <text evidence="2">The sequence shown here is derived from an EMBL/GenBank/DDBJ whole genome shotgun (WGS) entry which is preliminary data.</text>
</comment>
<sequence>MTCKRGPRLPLVDTRLWVERSLPPGDRIRSTTVLRGGWTSRMSRLEIDGRAGPYSVVLRSFVKEFYVQHALGLLTREADVLRLLAGTGIPAARLLAVDAAAEHCEHPSLLMSLLPGQIRLDEDDVDRKIPLLVRQLLAIHRLSVPSRPRAYQAWTGPDRVRVPENTTRPELWRRAVELIRREPPAFEACFLHRDFHPGNVLFTGAGADLTISGVVDWVETSWGPADLDVAQCSTAIALLHGVPAGMRVAEEYRAAGGVLRAEEDHRYWRLLDALAFAPDAEKVAVPWREVGREDLTPAVLAERLEDYLDSILACSTSSA</sequence>
<reference evidence="3" key="1">
    <citation type="journal article" date="2019" name="Int. J. Syst. Evol. Microbiol.">
        <title>The Global Catalogue of Microorganisms (GCM) 10K type strain sequencing project: providing services to taxonomists for standard genome sequencing and annotation.</title>
        <authorList>
            <consortium name="The Broad Institute Genomics Platform"/>
            <consortium name="The Broad Institute Genome Sequencing Center for Infectious Disease"/>
            <person name="Wu L."/>
            <person name="Ma J."/>
        </authorList>
    </citation>
    <scope>NUCLEOTIDE SEQUENCE [LARGE SCALE GENOMIC DNA]</scope>
    <source>
        <strain evidence="3">JCM 17342</strain>
    </source>
</reference>
<name>A0ABP7T2N4_9PSEU</name>
<dbReference type="Pfam" id="PF01636">
    <property type="entry name" value="APH"/>
    <property type="match status" value="1"/>
</dbReference>
<evidence type="ECO:0000259" key="1">
    <source>
        <dbReference type="Pfam" id="PF01636"/>
    </source>
</evidence>
<dbReference type="InterPro" id="IPR051678">
    <property type="entry name" value="AGP_Transferase"/>
</dbReference>
<dbReference type="Gene3D" id="3.90.1200.10">
    <property type="match status" value="1"/>
</dbReference>
<gene>
    <name evidence="2" type="ORF">GCM10022247_49510</name>
</gene>
<dbReference type="InterPro" id="IPR011009">
    <property type="entry name" value="Kinase-like_dom_sf"/>
</dbReference>
<evidence type="ECO:0000313" key="3">
    <source>
        <dbReference type="Proteomes" id="UP001501747"/>
    </source>
</evidence>
<dbReference type="InterPro" id="IPR002575">
    <property type="entry name" value="Aminoglycoside_PTrfase"/>
</dbReference>